<gene>
    <name evidence="3" type="ORF">H9847_04535</name>
</gene>
<accession>A0A948TFI5</accession>
<dbReference type="PANTHER" id="PTHR41878:SF1">
    <property type="entry name" value="TNPR PROTEIN"/>
    <property type="match status" value="1"/>
</dbReference>
<comment type="caution">
    <text evidence="3">The sequence shown here is derived from an EMBL/GenBank/DDBJ whole genome shotgun (WGS) entry which is preliminary data.</text>
</comment>
<protein>
    <submittedName>
        <fullName evidence="3">Plasmid pRiA4b ORF-3 family protein</fullName>
    </submittedName>
</protein>
<evidence type="ECO:0000259" key="2">
    <source>
        <dbReference type="Pfam" id="PF07929"/>
    </source>
</evidence>
<dbReference type="Gene3D" id="3.10.290.30">
    <property type="entry name" value="MM3350-like"/>
    <property type="match status" value="1"/>
</dbReference>
<dbReference type="InterPro" id="IPR012912">
    <property type="entry name" value="Plasmid_pRiA4b_Orf3-like"/>
</dbReference>
<proteinExistence type="predicted"/>
<dbReference type="AlphaFoldDB" id="A0A948TFI5"/>
<dbReference type="Proteomes" id="UP000733611">
    <property type="component" value="Unassembled WGS sequence"/>
</dbReference>
<dbReference type="InterPro" id="IPR024047">
    <property type="entry name" value="MM3350-like_sf"/>
</dbReference>
<sequence length="196" mass="22398">MAKNKKAAYKRNASKRAMQKKTARKKALARGSSPESTAASLGGLFPFVAQKKAHKEIPPAEAVDGLLLLKIELHNNQHPVWRRILISSDKQFSDLHNEIQRKFEWDDDHIAGFFFDRPYGPDISERTSFAGFVPNPKLKAFLRPGVKIFYVFDYGDDWIHSITVEDVFASEDNVPQDLVWSEGEAIEQYPNYDDEE</sequence>
<dbReference type="PANTHER" id="PTHR41878">
    <property type="entry name" value="LEXA REPRESSOR-RELATED"/>
    <property type="match status" value="1"/>
</dbReference>
<organism evidence="3 4">
    <name type="scientific">Candidatus Anaerobiospirillum pullicola</name>
    <dbReference type="NCBI Taxonomy" id="2838451"/>
    <lineage>
        <taxon>Bacteria</taxon>
        <taxon>Pseudomonadati</taxon>
        <taxon>Pseudomonadota</taxon>
        <taxon>Gammaproteobacteria</taxon>
        <taxon>Aeromonadales</taxon>
        <taxon>Succinivibrionaceae</taxon>
        <taxon>Anaerobiospirillum</taxon>
    </lineage>
</organism>
<dbReference type="SUPFAM" id="SSF159941">
    <property type="entry name" value="MM3350-like"/>
    <property type="match status" value="1"/>
</dbReference>
<name>A0A948TFI5_9GAMM</name>
<evidence type="ECO:0000313" key="3">
    <source>
        <dbReference type="EMBL" id="MBU3844125.1"/>
    </source>
</evidence>
<dbReference type="Pfam" id="PF07929">
    <property type="entry name" value="PRiA4_ORF3"/>
    <property type="match status" value="1"/>
</dbReference>
<reference evidence="3" key="1">
    <citation type="journal article" date="2021" name="PeerJ">
        <title>Extensive microbial diversity within the chicken gut microbiome revealed by metagenomics and culture.</title>
        <authorList>
            <person name="Gilroy R."/>
            <person name="Ravi A."/>
            <person name="Getino M."/>
            <person name="Pursley I."/>
            <person name="Horton D.L."/>
            <person name="Alikhan N.F."/>
            <person name="Baker D."/>
            <person name="Gharbi K."/>
            <person name="Hall N."/>
            <person name="Watson M."/>
            <person name="Adriaenssens E.M."/>
            <person name="Foster-Nyarko E."/>
            <person name="Jarju S."/>
            <person name="Secka A."/>
            <person name="Antonio M."/>
            <person name="Oren A."/>
            <person name="Chaudhuri R.R."/>
            <person name="La Ragione R."/>
            <person name="Hildebrand F."/>
            <person name="Pallen M.J."/>
        </authorList>
    </citation>
    <scope>NUCLEOTIDE SEQUENCE</scope>
    <source>
        <strain evidence="3">378</strain>
    </source>
</reference>
<feature type="compositionally biased region" description="Basic residues" evidence="1">
    <location>
        <begin position="1"/>
        <end position="28"/>
    </location>
</feature>
<dbReference type="EMBL" id="JAHLFE010000092">
    <property type="protein sequence ID" value="MBU3844125.1"/>
    <property type="molecule type" value="Genomic_DNA"/>
</dbReference>
<evidence type="ECO:0000313" key="4">
    <source>
        <dbReference type="Proteomes" id="UP000733611"/>
    </source>
</evidence>
<feature type="domain" description="Plasmid pRiA4b Orf3-like" evidence="2">
    <location>
        <begin position="68"/>
        <end position="174"/>
    </location>
</feature>
<reference evidence="3" key="2">
    <citation type="submission" date="2021-04" db="EMBL/GenBank/DDBJ databases">
        <authorList>
            <person name="Gilroy R."/>
        </authorList>
    </citation>
    <scope>NUCLEOTIDE SEQUENCE</scope>
    <source>
        <strain evidence="3">378</strain>
    </source>
</reference>
<evidence type="ECO:0000256" key="1">
    <source>
        <dbReference type="SAM" id="MobiDB-lite"/>
    </source>
</evidence>
<feature type="region of interest" description="Disordered" evidence="1">
    <location>
        <begin position="1"/>
        <end position="38"/>
    </location>
</feature>